<reference evidence="1" key="1">
    <citation type="submission" date="2022-08" db="EMBL/GenBank/DDBJ databases">
        <authorList>
            <consortium name="DOE Joint Genome Institute"/>
            <person name="Min B."/>
            <person name="Riley R."/>
            <person name="Sierra-Patev S."/>
            <person name="Naranjo-Ortiz M."/>
            <person name="Looney B."/>
            <person name="Konkel Z."/>
            <person name="Slot J.C."/>
            <person name="Sakamoto Y."/>
            <person name="Steenwyk J.L."/>
            <person name="Rokas A."/>
            <person name="Carro J."/>
            <person name="Camarero S."/>
            <person name="Ferreira P."/>
            <person name="Molpeceres G."/>
            <person name="Ruiz-Duenas F.J."/>
            <person name="Serrano A."/>
            <person name="Henrissat B."/>
            <person name="Drula E."/>
            <person name="Hughes K.W."/>
            <person name="Mata J.L."/>
            <person name="Ishikawa N.K."/>
            <person name="Vargas-Isla R."/>
            <person name="Ushijima S."/>
            <person name="Smith C.A."/>
            <person name="Ahrendt S."/>
            <person name="Andreopoulos W."/>
            <person name="He G."/>
            <person name="Labutti K."/>
            <person name="Lipzen A."/>
            <person name="Ng V."/>
            <person name="Sandor L."/>
            <person name="Barry K."/>
            <person name="Martinez A.T."/>
            <person name="Xiao Y."/>
            <person name="Gibbons J.G."/>
            <person name="Terashima K."/>
            <person name="Hibbett D.S."/>
            <person name="Grigoriev I.V."/>
        </authorList>
    </citation>
    <scope>NUCLEOTIDE SEQUENCE</scope>
    <source>
        <strain evidence="1">TFB10827</strain>
    </source>
</reference>
<gene>
    <name evidence="1" type="ORF">F5050DRAFT_1533710</name>
</gene>
<accession>A0ABQ8QS62</accession>
<dbReference type="InterPro" id="IPR011009">
    <property type="entry name" value="Kinase-like_dom_sf"/>
</dbReference>
<comment type="caution">
    <text evidence="1">The sequence shown here is derived from an EMBL/GenBank/DDBJ whole genome shotgun (WGS) entry which is preliminary data.</text>
</comment>
<name>A0ABQ8QS62_9AGAR</name>
<organism evidence="1 2">
    <name type="scientific">Lentinula boryana</name>
    <dbReference type="NCBI Taxonomy" id="40481"/>
    <lineage>
        <taxon>Eukaryota</taxon>
        <taxon>Fungi</taxon>
        <taxon>Dikarya</taxon>
        <taxon>Basidiomycota</taxon>
        <taxon>Agaricomycotina</taxon>
        <taxon>Agaricomycetes</taxon>
        <taxon>Agaricomycetidae</taxon>
        <taxon>Agaricales</taxon>
        <taxon>Marasmiineae</taxon>
        <taxon>Omphalotaceae</taxon>
        <taxon>Lentinula</taxon>
    </lineage>
</organism>
<dbReference type="EMBL" id="MU790511">
    <property type="protein sequence ID" value="KAJ4001292.1"/>
    <property type="molecule type" value="Genomic_DNA"/>
</dbReference>
<keyword evidence="2" id="KW-1185">Reference proteome</keyword>
<protein>
    <recommendedName>
        <fullName evidence="3">Protein kinase domain-containing protein</fullName>
    </recommendedName>
</protein>
<evidence type="ECO:0000313" key="1">
    <source>
        <dbReference type="EMBL" id="KAJ4001292.1"/>
    </source>
</evidence>
<dbReference type="Proteomes" id="UP001163828">
    <property type="component" value="Unassembled WGS sequence"/>
</dbReference>
<dbReference type="SUPFAM" id="SSF56112">
    <property type="entry name" value="Protein kinase-like (PK-like)"/>
    <property type="match status" value="1"/>
</dbReference>
<feature type="non-terminal residue" evidence="1">
    <location>
        <position position="73"/>
    </location>
</feature>
<proteinExistence type="predicted"/>
<sequence length="73" mass="7870">QGKYVPHVIGVFTGPAVLNVAMEPPHSSFWIEASTDMPLSLKQQCVDAIAEIHSCGVFHGDIELRHMLIGGDA</sequence>
<feature type="non-terminal residue" evidence="1">
    <location>
        <position position="1"/>
    </location>
</feature>
<evidence type="ECO:0000313" key="2">
    <source>
        <dbReference type="Proteomes" id="UP001163828"/>
    </source>
</evidence>
<evidence type="ECO:0008006" key="3">
    <source>
        <dbReference type="Google" id="ProtNLM"/>
    </source>
</evidence>